<evidence type="ECO:0000313" key="3">
    <source>
        <dbReference type="Proteomes" id="UP000027586"/>
    </source>
</evidence>
<feature type="compositionally biased region" description="Polar residues" evidence="1">
    <location>
        <begin position="190"/>
        <end position="201"/>
    </location>
</feature>
<dbReference type="OrthoDB" id="2275312at2759"/>
<accession>A0A068RLT7</accession>
<dbReference type="AlphaFoldDB" id="A0A068RLT7"/>
<evidence type="ECO:0000256" key="1">
    <source>
        <dbReference type="SAM" id="MobiDB-lite"/>
    </source>
</evidence>
<evidence type="ECO:0000313" key="2">
    <source>
        <dbReference type="EMBL" id="CDH50572.1"/>
    </source>
</evidence>
<name>A0A068RLT7_9FUNG</name>
<dbReference type="EMBL" id="CBTN010000007">
    <property type="protein sequence ID" value="CDH50572.1"/>
    <property type="molecule type" value="Genomic_DNA"/>
</dbReference>
<comment type="caution">
    <text evidence="2">The sequence shown here is derived from an EMBL/GenBank/DDBJ whole genome shotgun (WGS) entry which is preliminary data.</text>
</comment>
<dbReference type="Proteomes" id="UP000027586">
    <property type="component" value="Unassembled WGS sequence"/>
</dbReference>
<keyword evidence="3" id="KW-1185">Reference proteome</keyword>
<sequence length="201" mass="22101">MCPDSSREAGCGWKLANQQRTCSSLLLSTTNKLLASNMDSEHIRVTDILDFLLRNAITKASYSVLKVIFRDYKGAIFQTTHNVMGRKVDVLVSIGGVEVSFGEWKAANAKESMVHKQGAKSRGTNACIYENLIDLPYDDGTGLDMKAKWKTHGRLLFNNTAPSRLEPVNRAVKAGGSSTTNHACKRSPAHQFTPSNKPCRV</sequence>
<proteinExistence type="predicted"/>
<feature type="region of interest" description="Disordered" evidence="1">
    <location>
        <begin position="174"/>
        <end position="201"/>
    </location>
</feature>
<organism evidence="2 3">
    <name type="scientific">Lichtheimia corymbifera JMRC:FSU:9682</name>
    <dbReference type="NCBI Taxonomy" id="1263082"/>
    <lineage>
        <taxon>Eukaryota</taxon>
        <taxon>Fungi</taxon>
        <taxon>Fungi incertae sedis</taxon>
        <taxon>Mucoromycota</taxon>
        <taxon>Mucoromycotina</taxon>
        <taxon>Mucoromycetes</taxon>
        <taxon>Mucorales</taxon>
        <taxon>Lichtheimiaceae</taxon>
        <taxon>Lichtheimia</taxon>
    </lineage>
</organism>
<reference evidence="2" key="1">
    <citation type="submission" date="2013-08" db="EMBL/GenBank/DDBJ databases">
        <title>Gene expansion shapes genome architecture in the human pathogen Lichtheimia corymbifera: an evolutionary genomics analysis in the ancient terrestrial Mucorales (Mucoromycotina).</title>
        <authorList>
            <person name="Schwartze V.U."/>
            <person name="Winter S."/>
            <person name="Shelest E."/>
            <person name="Marcet-Houben M."/>
            <person name="Horn F."/>
            <person name="Wehner S."/>
            <person name="Hoffmann K."/>
            <person name="Riege K."/>
            <person name="Sammeth M."/>
            <person name="Nowrousian M."/>
            <person name="Valiante V."/>
            <person name="Linde J."/>
            <person name="Jacobsen I.D."/>
            <person name="Marz M."/>
            <person name="Brakhage A.A."/>
            <person name="Gabaldon T."/>
            <person name="Bocker S."/>
            <person name="Voigt K."/>
        </authorList>
    </citation>
    <scope>NUCLEOTIDE SEQUENCE [LARGE SCALE GENOMIC DNA]</scope>
    <source>
        <strain evidence="2">FSU 9682</strain>
    </source>
</reference>
<gene>
    <name evidence="2" type="ORF">LCOR_02283.1</name>
</gene>
<protein>
    <submittedName>
        <fullName evidence="2">Uncharacterized protein</fullName>
    </submittedName>
</protein>
<dbReference type="VEuPathDB" id="FungiDB:LCOR_02283.1"/>